<protein>
    <submittedName>
        <fullName evidence="1">Uncharacterized protein</fullName>
    </submittedName>
</protein>
<gene>
    <name evidence="1" type="ORF">HNY73_004177</name>
</gene>
<accession>A0A8T0FV11</accession>
<dbReference type="Proteomes" id="UP000807504">
    <property type="component" value="Unassembled WGS sequence"/>
</dbReference>
<name>A0A8T0FV11_ARGBR</name>
<reference evidence="1" key="1">
    <citation type="journal article" date="2020" name="bioRxiv">
        <title>Chromosome-level reference genome of the European wasp spider Argiope bruennichi: a resource for studies on range expansion and evolutionary adaptation.</title>
        <authorList>
            <person name="Sheffer M.M."/>
            <person name="Hoppe A."/>
            <person name="Krehenwinkel H."/>
            <person name="Uhl G."/>
            <person name="Kuss A.W."/>
            <person name="Jensen L."/>
            <person name="Jensen C."/>
            <person name="Gillespie R.G."/>
            <person name="Hoff K.J."/>
            <person name="Prost S."/>
        </authorList>
    </citation>
    <scope>NUCLEOTIDE SEQUENCE</scope>
</reference>
<dbReference type="AlphaFoldDB" id="A0A8T0FV11"/>
<evidence type="ECO:0000313" key="2">
    <source>
        <dbReference type="Proteomes" id="UP000807504"/>
    </source>
</evidence>
<comment type="caution">
    <text evidence="1">The sequence shown here is derived from an EMBL/GenBank/DDBJ whole genome shotgun (WGS) entry which is preliminary data.</text>
</comment>
<proteinExistence type="predicted"/>
<organism evidence="1 2">
    <name type="scientific">Argiope bruennichi</name>
    <name type="common">Wasp spider</name>
    <name type="synonym">Aranea bruennichi</name>
    <dbReference type="NCBI Taxonomy" id="94029"/>
    <lineage>
        <taxon>Eukaryota</taxon>
        <taxon>Metazoa</taxon>
        <taxon>Ecdysozoa</taxon>
        <taxon>Arthropoda</taxon>
        <taxon>Chelicerata</taxon>
        <taxon>Arachnida</taxon>
        <taxon>Araneae</taxon>
        <taxon>Araneomorphae</taxon>
        <taxon>Entelegynae</taxon>
        <taxon>Araneoidea</taxon>
        <taxon>Araneidae</taxon>
        <taxon>Argiope</taxon>
    </lineage>
</organism>
<reference evidence="1" key="2">
    <citation type="submission" date="2020-06" db="EMBL/GenBank/DDBJ databases">
        <authorList>
            <person name="Sheffer M."/>
        </authorList>
    </citation>
    <scope>NUCLEOTIDE SEQUENCE</scope>
</reference>
<evidence type="ECO:0000313" key="1">
    <source>
        <dbReference type="EMBL" id="KAF8792603.1"/>
    </source>
</evidence>
<dbReference type="EMBL" id="JABXBU010000003">
    <property type="protein sequence ID" value="KAF8792603.1"/>
    <property type="molecule type" value="Genomic_DNA"/>
</dbReference>
<keyword evidence="2" id="KW-1185">Reference proteome</keyword>
<sequence length="104" mass="12260">MVIDKLDQEWSAFPPKGKRVWRVDRARTNGMIIRFDPPGQTVGIHTVYSPWEDIRHVPPPMPGHHWSTLRVRSGRWTHFKRATWFVISRNYFVKAQNMVVSLHG</sequence>